<dbReference type="InterPro" id="IPR032675">
    <property type="entry name" value="LRR_dom_sf"/>
</dbReference>
<dbReference type="AlphaFoldDB" id="A0A438HGU9"/>
<evidence type="ECO:0000313" key="2">
    <source>
        <dbReference type="Proteomes" id="UP000288805"/>
    </source>
</evidence>
<comment type="caution">
    <text evidence="1">The sequence shown here is derived from an EMBL/GenBank/DDBJ whole genome shotgun (WGS) entry which is preliminary data.</text>
</comment>
<name>A0A438HGU9_VITVI</name>
<dbReference type="EMBL" id="QGNW01000225">
    <property type="protein sequence ID" value="RVW83579.1"/>
    <property type="molecule type" value="Genomic_DNA"/>
</dbReference>
<dbReference type="Gene3D" id="3.80.10.10">
    <property type="entry name" value="Ribonuclease Inhibitor"/>
    <property type="match status" value="1"/>
</dbReference>
<proteinExistence type="predicted"/>
<accession>A0A438HGU9</accession>
<protein>
    <submittedName>
        <fullName evidence="1">Uncharacterized protein</fullName>
    </submittedName>
</protein>
<evidence type="ECO:0000313" key="1">
    <source>
        <dbReference type="EMBL" id="RVW83579.1"/>
    </source>
</evidence>
<dbReference type="SUPFAM" id="SSF52047">
    <property type="entry name" value="RNI-like"/>
    <property type="match status" value="1"/>
</dbReference>
<dbReference type="Proteomes" id="UP000288805">
    <property type="component" value="Unassembled WGS sequence"/>
</dbReference>
<reference evidence="1 2" key="1">
    <citation type="journal article" date="2018" name="PLoS Genet.">
        <title>Population sequencing reveals clonal diversity and ancestral inbreeding in the grapevine cultivar Chardonnay.</title>
        <authorList>
            <person name="Roach M.J."/>
            <person name="Johnson D.L."/>
            <person name="Bohlmann J."/>
            <person name="van Vuuren H.J."/>
            <person name="Jones S.J."/>
            <person name="Pretorius I.S."/>
            <person name="Schmidt S.A."/>
            <person name="Borneman A.R."/>
        </authorList>
    </citation>
    <scope>NUCLEOTIDE SEQUENCE [LARGE SCALE GENOMIC DNA]</scope>
    <source>
        <strain evidence="2">cv. Chardonnay</strain>
        <tissue evidence="1">Leaf</tissue>
    </source>
</reference>
<dbReference type="PANTHER" id="PTHR38926">
    <property type="entry name" value="F-BOX DOMAIN CONTAINING PROTEIN, EXPRESSED"/>
    <property type="match status" value="1"/>
</dbReference>
<dbReference type="PANTHER" id="PTHR38926:SF5">
    <property type="entry name" value="F-BOX AND LEUCINE-RICH REPEAT PROTEIN 6"/>
    <property type="match status" value="1"/>
</dbReference>
<gene>
    <name evidence="1" type="ORF">CK203_039300</name>
</gene>
<sequence length="179" mass="20342">MCHCTWLPGCCTEEALEYAANECPELKTLKLNADLPNKQRRIIPRLIPKWKNLEVLVLDRRHRMKEILAQIALHCNNFMRLSAPGINVGNWEALAIVTSLPNLRYLVLNGATIKRESVVMILQGCKQLVHLDVRGCTGFDEDDAEILELASHISSFMCEGSCRFGHGHFILKRIVWALH</sequence>
<organism evidence="1 2">
    <name type="scientific">Vitis vinifera</name>
    <name type="common">Grape</name>
    <dbReference type="NCBI Taxonomy" id="29760"/>
    <lineage>
        <taxon>Eukaryota</taxon>
        <taxon>Viridiplantae</taxon>
        <taxon>Streptophyta</taxon>
        <taxon>Embryophyta</taxon>
        <taxon>Tracheophyta</taxon>
        <taxon>Spermatophyta</taxon>
        <taxon>Magnoliopsida</taxon>
        <taxon>eudicotyledons</taxon>
        <taxon>Gunneridae</taxon>
        <taxon>Pentapetalae</taxon>
        <taxon>rosids</taxon>
        <taxon>Vitales</taxon>
        <taxon>Vitaceae</taxon>
        <taxon>Viteae</taxon>
        <taxon>Vitis</taxon>
    </lineage>
</organism>